<feature type="compositionally biased region" description="Polar residues" evidence="7">
    <location>
        <begin position="1478"/>
        <end position="1487"/>
    </location>
</feature>
<feature type="compositionally biased region" description="Low complexity" evidence="7">
    <location>
        <begin position="17"/>
        <end position="30"/>
    </location>
</feature>
<evidence type="ECO:0000256" key="2">
    <source>
        <dbReference type="ARBA" id="ARBA00022737"/>
    </source>
</evidence>
<evidence type="ECO:0000313" key="9">
    <source>
        <dbReference type="EMBL" id="CAG9790575.1"/>
    </source>
</evidence>
<evidence type="ECO:0000313" key="10">
    <source>
        <dbReference type="Proteomes" id="UP001153714"/>
    </source>
</evidence>
<dbReference type="PROSITE" id="PS50157">
    <property type="entry name" value="ZINC_FINGER_C2H2_2"/>
    <property type="match status" value="2"/>
</dbReference>
<reference evidence="9" key="2">
    <citation type="submission" date="2022-10" db="EMBL/GenBank/DDBJ databases">
        <authorList>
            <consortium name="ENA_rothamsted_submissions"/>
            <consortium name="culmorum"/>
            <person name="King R."/>
        </authorList>
    </citation>
    <scope>NUCLEOTIDE SEQUENCE</scope>
</reference>
<feature type="region of interest" description="Disordered" evidence="7">
    <location>
        <begin position="1478"/>
        <end position="1569"/>
    </location>
</feature>
<dbReference type="PANTHER" id="PTHR24409">
    <property type="entry name" value="ZINC FINGER PROTEIN 142"/>
    <property type="match status" value="1"/>
</dbReference>
<protein>
    <recommendedName>
        <fullName evidence="8">C2H2-type domain-containing protein</fullName>
    </recommendedName>
</protein>
<feature type="region of interest" description="Disordered" evidence="7">
    <location>
        <begin position="1"/>
        <end position="30"/>
    </location>
</feature>
<evidence type="ECO:0000256" key="6">
    <source>
        <dbReference type="SAM" id="Coils"/>
    </source>
</evidence>
<dbReference type="InterPro" id="IPR013087">
    <property type="entry name" value="Znf_C2H2_type"/>
</dbReference>
<sequence length="1675" mass="194240">MATVKEEPMDDDPPPETAEASVQSSSASVTAGIERSNRIILGSKPCPKRKKIKPLYVSLENWGDRLDRSPCYCKECMILFATRNALDAHKMSAHSFLVAVEAPKDDTPQEDSPQPNHKFCNHCNTYFEDDNMLIQHLYDLIQAKQAKVKEKPPQINSKPNPNNDNVNIPIQNSNCLYLTCKICSCYFKTVKEYNRHCSLLHKAYGVAHRVMSSPDTPVKCKYCDRTSKNPALHNTHVRVIHYSIYSKPGVDVQKTKKLIVTKAKNVYARNNVYKCSDCNLAFNNIHSAKVHQRNVHENHAKLMLTKSNPVPLKSSKCNRIVSSDTCPVPKKVLFKCDKCSTHFLSCIKALVHSSHADHSGRSRADSWTCTDCNRVFRKDKQLHQLQHKYTNDFKVYELHANIYSRVLYRCVDCDIYFEERVFPKHAQFGCHLTTNVEYCSICKINVNNGIIHKQKHASRKIMKSDLIIIDDFVHQSQTNQSVDRKIPQSYFVKTEPKPDLKRRNVEFPEPIPKKKMAGSPTPSKGVVDTNAVTSVQRYKTKRDELYYCSVCKSFVRNLRKREYHISNNCEPTKGDFLVLCYCLTCGLKFSCTSQLRLHKQEHMKNNVFYKNYKFICIRTLKPCNPPLPDFNKCKNCKVNYINNHTSCTNVASKTCNLCNKTFTAVAHRLHMLHHKIMDPKSNIESTLEMKYRMLKPTWNILYNCKVCDVTTDSYDNVIDHCQKHYNKMESYNVTIHNCDVCVLNFEEKCYKRHMELHENQTIDRDSFTILSYDYFTMLTNDWLKIFDPLPKEQMRQILSHSIYSTRIVKMTVLQNGPPEYTMYQCLRCTKFVENEDVSYHTALNKCKESPHGQRCILCRFIFASNKAKINHMLVHKKQHVMASSFRIVAFNHPCDAHYNSVLKSNSKIKKTTKPTTGTVKSLAVTSSLNPRFRKPRYVYYQCQKCYCCISNSRYLKHVCISEDSTRLCRECNFVFSNSGYQMHYHRRHVLMKMTSDDVLVRPFNNDIKPGEWRVSLTDCSKCCTKFPSHLIKNHKCIKKLEKNKYQIKNPDPIPTMTLYRCPGCKIVFSDKLILTKHEKSCILYNTKAKTNRVDKKKELIYKCSRCDVYMLNGQIVKYHQMLNHKDSDVVQRCKFCKWRFSVKYLNRHISVHHKNSKLTPKDFNVVEIDERKPPTKTYNDRNERQMRRNQMENVKEVEESEAEYSNENSNIDNKDHNISRGLEKTEVNRSLLRSIESKYRHYENTLFRCPKCDIHYLHIRSLTNHIQCKHRVVFALENCPTCGLKFGTKSLKKHILSHERDTVLDIVTPKELQTIEHESKLDEIATTSKINESVVSQSVDEEETTEPEDEETLAPENETVPDPHGTQTLRNDPSPSKTYTHKIYKCKECNVYFVAQNTCYIHMLRHTPIDPKEYIECKLCNLPFKITALSVHIKKHHNKDFNLDEVLVEEYSKENERGPKIEIYYAIDRVQSRLVSTTCDEPGSTTAMDKDNPASKTCDDSVDTSVEGCDVTVDVHPTSMGDEGLDSENVQEKAAKESNQSKSGDEIHDSNTPKELNENFDRSANEEACERKTIDESIHTNEGESLDSVNNQEGNRKHKCRFCDEIFNSNTSKEFHESLDHLDVEKACEICKLSFNTSILNELHLNIRNDTFQCCLCRETLDVRDMTDHAKIHSV</sequence>
<dbReference type="SMART" id="SM00355">
    <property type="entry name" value="ZnF_C2H2"/>
    <property type="match status" value="23"/>
</dbReference>
<feature type="coiled-coil region" evidence="6">
    <location>
        <begin position="1187"/>
        <end position="1217"/>
    </location>
</feature>
<accession>A0A9N9WDP2</accession>
<dbReference type="GO" id="GO:0000981">
    <property type="term" value="F:DNA-binding transcription factor activity, RNA polymerase II-specific"/>
    <property type="evidence" value="ECO:0007669"/>
    <property type="project" value="TreeGrafter"/>
</dbReference>
<feature type="domain" description="C2H2-type" evidence="8">
    <location>
        <begin position="273"/>
        <end position="301"/>
    </location>
</feature>
<keyword evidence="2" id="KW-0677">Repeat</keyword>
<dbReference type="EMBL" id="OU893353">
    <property type="protein sequence ID" value="CAG9790575.1"/>
    <property type="molecule type" value="Genomic_DNA"/>
</dbReference>
<keyword evidence="10" id="KW-1185">Reference proteome</keyword>
<evidence type="ECO:0000259" key="8">
    <source>
        <dbReference type="PROSITE" id="PS50157"/>
    </source>
</evidence>
<dbReference type="Gene3D" id="3.30.160.60">
    <property type="entry name" value="Classic Zinc Finger"/>
    <property type="match status" value="2"/>
</dbReference>
<feature type="compositionally biased region" description="Basic and acidic residues" evidence="7">
    <location>
        <begin position="1543"/>
        <end position="1569"/>
    </location>
</feature>
<feature type="domain" description="C2H2-type" evidence="8">
    <location>
        <begin position="1384"/>
        <end position="1411"/>
    </location>
</feature>
<dbReference type="GO" id="GO:0000977">
    <property type="term" value="F:RNA polymerase II transcription regulatory region sequence-specific DNA binding"/>
    <property type="evidence" value="ECO:0007669"/>
    <property type="project" value="TreeGrafter"/>
</dbReference>
<dbReference type="PANTHER" id="PTHR24409:SF295">
    <property type="entry name" value="AZ2-RELATED"/>
    <property type="match status" value="1"/>
</dbReference>
<feature type="region of interest" description="Disordered" evidence="7">
    <location>
        <begin position="1332"/>
        <end position="1377"/>
    </location>
</feature>
<feature type="compositionally biased region" description="Polar residues" evidence="7">
    <location>
        <begin position="1365"/>
        <end position="1377"/>
    </location>
</feature>
<dbReference type="GO" id="GO:0005634">
    <property type="term" value="C:nucleus"/>
    <property type="evidence" value="ECO:0007669"/>
    <property type="project" value="TreeGrafter"/>
</dbReference>
<evidence type="ECO:0000256" key="4">
    <source>
        <dbReference type="ARBA" id="ARBA00022833"/>
    </source>
</evidence>
<gene>
    <name evidence="9" type="ORF">DIATSA_LOCUS8240</name>
</gene>
<evidence type="ECO:0000256" key="3">
    <source>
        <dbReference type="ARBA" id="ARBA00022771"/>
    </source>
</evidence>
<keyword evidence="6" id="KW-0175">Coiled coil</keyword>
<dbReference type="OrthoDB" id="7285826at2759"/>
<dbReference type="Proteomes" id="UP001153714">
    <property type="component" value="Chromosome 22"/>
</dbReference>
<name>A0A9N9WDP2_9NEOP</name>
<organism evidence="9 10">
    <name type="scientific">Diatraea saccharalis</name>
    <name type="common">sugarcane borer</name>
    <dbReference type="NCBI Taxonomy" id="40085"/>
    <lineage>
        <taxon>Eukaryota</taxon>
        <taxon>Metazoa</taxon>
        <taxon>Ecdysozoa</taxon>
        <taxon>Arthropoda</taxon>
        <taxon>Hexapoda</taxon>
        <taxon>Insecta</taxon>
        <taxon>Pterygota</taxon>
        <taxon>Neoptera</taxon>
        <taxon>Endopterygota</taxon>
        <taxon>Lepidoptera</taxon>
        <taxon>Glossata</taxon>
        <taxon>Ditrysia</taxon>
        <taxon>Pyraloidea</taxon>
        <taxon>Crambidae</taxon>
        <taxon>Crambinae</taxon>
        <taxon>Diatraea</taxon>
    </lineage>
</organism>
<dbReference type="GO" id="GO:0008270">
    <property type="term" value="F:zinc ion binding"/>
    <property type="evidence" value="ECO:0007669"/>
    <property type="project" value="UniProtKB-KW"/>
</dbReference>
<feature type="compositionally biased region" description="Acidic residues" evidence="7">
    <location>
        <begin position="1339"/>
        <end position="1353"/>
    </location>
</feature>
<keyword evidence="3 5" id="KW-0863">Zinc-finger</keyword>
<evidence type="ECO:0000256" key="5">
    <source>
        <dbReference type="PROSITE-ProRule" id="PRU00042"/>
    </source>
</evidence>
<reference evidence="9" key="1">
    <citation type="submission" date="2021-12" db="EMBL/GenBank/DDBJ databases">
        <authorList>
            <person name="King R."/>
        </authorList>
    </citation>
    <scope>NUCLEOTIDE SEQUENCE</scope>
</reference>
<dbReference type="PROSITE" id="PS00028">
    <property type="entry name" value="ZINC_FINGER_C2H2_1"/>
    <property type="match status" value="8"/>
</dbReference>
<feature type="compositionally biased region" description="Basic and acidic residues" evidence="7">
    <location>
        <begin position="1488"/>
        <end position="1499"/>
    </location>
</feature>
<evidence type="ECO:0000256" key="1">
    <source>
        <dbReference type="ARBA" id="ARBA00022723"/>
    </source>
</evidence>
<proteinExistence type="predicted"/>
<keyword evidence="1" id="KW-0479">Metal-binding</keyword>
<evidence type="ECO:0000256" key="7">
    <source>
        <dbReference type="SAM" id="MobiDB-lite"/>
    </source>
</evidence>
<keyword evidence="4" id="KW-0862">Zinc</keyword>